<dbReference type="Proteomes" id="UP000274762">
    <property type="component" value="Unassembled WGS sequence"/>
</dbReference>
<comment type="similarity">
    <text evidence="1">Belongs to the 'GDXG' lipolytic enzyme family.</text>
</comment>
<dbReference type="EMBL" id="RBKV01000001">
    <property type="protein sequence ID" value="RKR93860.1"/>
    <property type="molecule type" value="Genomic_DNA"/>
</dbReference>
<evidence type="ECO:0000313" key="6">
    <source>
        <dbReference type="Proteomes" id="UP000274762"/>
    </source>
</evidence>
<evidence type="ECO:0000259" key="4">
    <source>
        <dbReference type="Pfam" id="PF07859"/>
    </source>
</evidence>
<dbReference type="InterPro" id="IPR033140">
    <property type="entry name" value="Lipase_GDXG_put_SER_AS"/>
</dbReference>
<reference evidence="5 6" key="1">
    <citation type="submission" date="2018-10" db="EMBL/GenBank/DDBJ databases">
        <title>Sequencing the genomes of 1000 actinobacteria strains.</title>
        <authorList>
            <person name="Klenk H.-P."/>
        </authorList>
    </citation>
    <scope>NUCLEOTIDE SEQUENCE [LARGE SCALE GENOMIC DNA]</scope>
    <source>
        <strain evidence="5 6">DSM 44343</strain>
    </source>
</reference>
<evidence type="ECO:0000313" key="5">
    <source>
        <dbReference type="EMBL" id="RKR93860.1"/>
    </source>
</evidence>
<feature type="active site" evidence="3">
    <location>
        <position position="177"/>
    </location>
</feature>
<proteinExistence type="inferred from homology"/>
<dbReference type="AlphaFoldDB" id="A0A495JY08"/>
<protein>
    <submittedName>
        <fullName evidence="5">Acetyl esterase/lipase</fullName>
    </submittedName>
</protein>
<evidence type="ECO:0000256" key="1">
    <source>
        <dbReference type="ARBA" id="ARBA00010515"/>
    </source>
</evidence>
<dbReference type="InterPro" id="IPR013094">
    <property type="entry name" value="AB_hydrolase_3"/>
</dbReference>
<dbReference type="SUPFAM" id="SSF53474">
    <property type="entry name" value="alpha/beta-Hydrolases"/>
    <property type="match status" value="1"/>
</dbReference>
<keyword evidence="2" id="KW-0378">Hydrolase</keyword>
<feature type="domain" description="Alpha/beta hydrolase fold-3" evidence="4">
    <location>
        <begin position="103"/>
        <end position="304"/>
    </location>
</feature>
<dbReference type="Gene3D" id="3.40.50.1820">
    <property type="entry name" value="alpha/beta hydrolase"/>
    <property type="match status" value="1"/>
</dbReference>
<evidence type="ECO:0000256" key="2">
    <source>
        <dbReference type="ARBA" id="ARBA00022801"/>
    </source>
</evidence>
<organism evidence="5 6">
    <name type="scientific">Williamsia marianensis</name>
    <dbReference type="NCBI Taxonomy" id="85044"/>
    <lineage>
        <taxon>Bacteria</taxon>
        <taxon>Bacillati</taxon>
        <taxon>Actinomycetota</taxon>
        <taxon>Actinomycetes</taxon>
        <taxon>Mycobacteriales</taxon>
        <taxon>Nocardiaceae</taxon>
        <taxon>Williamsia</taxon>
    </lineage>
</organism>
<dbReference type="InterPro" id="IPR029058">
    <property type="entry name" value="AB_hydrolase_fold"/>
</dbReference>
<accession>A0A495JY08</accession>
<dbReference type="GO" id="GO:0004806">
    <property type="term" value="F:triacylglycerol lipase activity"/>
    <property type="evidence" value="ECO:0007669"/>
    <property type="project" value="TreeGrafter"/>
</dbReference>
<gene>
    <name evidence="5" type="ORF">DFJ75_0648</name>
</gene>
<dbReference type="InterPro" id="IPR050300">
    <property type="entry name" value="GDXG_lipolytic_enzyme"/>
</dbReference>
<comment type="caution">
    <text evidence="5">The sequence shown here is derived from an EMBL/GenBank/DDBJ whole genome shotgun (WGS) entry which is preliminary data.</text>
</comment>
<sequence length="351" mass="38248">MTLTNGTIDGDTQQVQQNTSLLGPVLQPSRRSQALVKAASTVLRPLAEVIPDNRAGVAFTRAVVAASMMAGDSPQGVSVARVHNGGVVGEWVRPRQIRGQQVILYLHGSGYAICSTRTHRALVSRLARYSRLPAFSVEYRLAPEHVYPAAADDVAAAYEWLMRQGYDASDIVIAGDSAGGHLALDLVAENERAGRPQPRAVVLFSPLLDLTLDLAARQERTRPDPIISAAAAKRLVSLYTAEQPADLPRLRLELDESKHLPPFMIQAGGFEMLRGDAEEMARMLRVAGADCHLQIWPGQLHVFQAFARLVPEARLALRDAATFITRTPVTQRRTVPANSTHRPVVRVGIDD</sequence>
<dbReference type="PANTHER" id="PTHR48081">
    <property type="entry name" value="AB HYDROLASE SUPERFAMILY PROTEIN C4A8.06C"/>
    <property type="match status" value="1"/>
</dbReference>
<name>A0A495JY08_WILMA</name>
<dbReference type="PANTHER" id="PTHR48081:SF30">
    <property type="entry name" value="ACETYL-HYDROLASE LIPR-RELATED"/>
    <property type="match status" value="1"/>
</dbReference>
<evidence type="ECO:0000256" key="3">
    <source>
        <dbReference type="PROSITE-ProRule" id="PRU10038"/>
    </source>
</evidence>
<dbReference type="Pfam" id="PF07859">
    <property type="entry name" value="Abhydrolase_3"/>
    <property type="match status" value="1"/>
</dbReference>
<dbReference type="PROSITE" id="PS01174">
    <property type="entry name" value="LIPASE_GDXG_SER"/>
    <property type="match status" value="1"/>
</dbReference>